<dbReference type="Proteomes" id="UP000183200">
    <property type="component" value="Unassembled WGS sequence"/>
</dbReference>
<accession>A0A1G9K3T3</accession>
<proteinExistence type="predicted"/>
<dbReference type="EMBL" id="FNGY01000001">
    <property type="protein sequence ID" value="SDL44560.1"/>
    <property type="molecule type" value="Genomic_DNA"/>
</dbReference>
<dbReference type="AlphaFoldDB" id="A0A1G9K3T3"/>
<name>A0A1G9K3T3_9SPHI</name>
<dbReference type="Pfam" id="PF09357">
    <property type="entry name" value="RteC"/>
    <property type="match status" value="1"/>
</dbReference>
<organism evidence="1 2">
    <name type="scientific">Pedobacter steynii</name>
    <dbReference type="NCBI Taxonomy" id="430522"/>
    <lineage>
        <taxon>Bacteria</taxon>
        <taxon>Pseudomonadati</taxon>
        <taxon>Bacteroidota</taxon>
        <taxon>Sphingobacteriia</taxon>
        <taxon>Sphingobacteriales</taxon>
        <taxon>Sphingobacteriaceae</taxon>
        <taxon>Pedobacter</taxon>
    </lineage>
</organism>
<dbReference type="OrthoDB" id="790983at2"/>
<evidence type="ECO:0000313" key="2">
    <source>
        <dbReference type="Proteomes" id="UP000183200"/>
    </source>
</evidence>
<keyword evidence="2" id="KW-1185">Reference proteome</keyword>
<dbReference type="RefSeq" id="WP_074604498.1">
    <property type="nucleotide sequence ID" value="NZ_FNGY01000001.1"/>
</dbReference>
<gene>
    <name evidence="1" type="ORF">SAMN05421820_101464</name>
</gene>
<reference evidence="2" key="1">
    <citation type="submission" date="2016-10" db="EMBL/GenBank/DDBJ databases">
        <authorList>
            <person name="Varghese N."/>
            <person name="Submissions S."/>
        </authorList>
    </citation>
    <scope>NUCLEOTIDE SEQUENCE [LARGE SCALE GENOMIC DNA]</scope>
    <source>
        <strain evidence="2">DSM 19110</strain>
    </source>
</reference>
<sequence>MNEDLKIKAMGVLAELMDGLAGVPIKDVLPRERLSMQLVLIGDAQSELEVLFDPGMFDDSVFGVFYFKEVYVQLKGLQLYYHGFFVVASELPVGPKERRKYLLAELAGIDRFFLRYQFHYGYYCLGALELDDLLFSIGGLDEFSVLCPLLPMDVPEGVPQTAYLFALFLAKERLRADLLGMVAALDSPPVLSDSASVTEQGDLHTPFQWTSEVVHLIELAHALHLKGVVNDGETGIMEFFEGLGDFFGVNLGVPKRGFEDLKARKRLSKTHFTDSLREALLKKMSDTDAWVGGGLREGR</sequence>
<evidence type="ECO:0000313" key="1">
    <source>
        <dbReference type="EMBL" id="SDL44560.1"/>
    </source>
</evidence>
<protein>
    <submittedName>
        <fullName evidence="1">RteC protein</fullName>
    </submittedName>
</protein>
<dbReference type="InterPro" id="IPR018534">
    <property type="entry name" value="Tet_reg_excision_RteC"/>
</dbReference>